<keyword evidence="1" id="KW-0732">Signal</keyword>
<dbReference type="Proteomes" id="UP000239907">
    <property type="component" value="Unassembled WGS sequence"/>
</dbReference>
<dbReference type="InterPro" id="IPR013424">
    <property type="entry name" value="Ice-binding_C"/>
</dbReference>
<dbReference type="EMBL" id="MQWA01000001">
    <property type="protein sequence ID" value="PQJ28218.1"/>
    <property type="molecule type" value="Genomic_DNA"/>
</dbReference>
<feature type="chain" id="PRO_5015577890" description="Ice-binding protein C-terminal domain-containing protein" evidence="1">
    <location>
        <begin position="25"/>
        <end position="199"/>
    </location>
</feature>
<dbReference type="AlphaFoldDB" id="A0A2S7TZP6"/>
<accession>A0A2S7TZP6</accession>
<evidence type="ECO:0000313" key="4">
    <source>
        <dbReference type="Proteomes" id="UP000239907"/>
    </source>
</evidence>
<sequence length="199" mass="20389">MMKKLNTTTLAIACAVGSIASANAAISILDGFEGSLGNWSVSGGLTSLYTYGGSGTNWAPTGTGAVLIPSTNGEQALTLTNALDLSTATTATISYDWVNGSGASQPTRFFIAQYSADGGSNWTNLGSQHNGNITSNSQTITTGLTANSLFRVVDLSAGGTQNMYLDNMLITSDAVAVPEPTTTALLGLGGLALILRRRK</sequence>
<protein>
    <recommendedName>
        <fullName evidence="2">Ice-binding protein C-terminal domain-containing protein</fullName>
    </recommendedName>
</protein>
<reference evidence="3 4" key="1">
    <citation type="submission" date="2016-12" db="EMBL/GenBank/DDBJ databases">
        <title>Study of bacterial adaptation to deep sea.</title>
        <authorList>
            <person name="Song J."/>
            <person name="Yoshizawa S."/>
            <person name="Kogure K."/>
        </authorList>
    </citation>
    <scope>NUCLEOTIDE SEQUENCE [LARGE SCALE GENOMIC DNA]</scope>
    <source>
        <strain evidence="3 4">SAORIC-165</strain>
    </source>
</reference>
<proteinExistence type="predicted"/>
<name>A0A2S7TZP6_9BACT</name>
<evidence type="ECO:0000259" key="2">
    <source>
        <dbReference type="Pfam" id="PF07589"/>
    </source>
</evidence>
<organism evidence="3 4">
    <name type="scientific">Rubritalea profundi</name>
    <dbReference type="NCBI Taxonomy" id="1658618"/>
    <lineage>
        <taxon>Bacteria</taxon>
        <taxon>Pseudomonadati</taxon>
        <taxon>Verrucomicrobiota</taxon>
        <taxon>Verrucomicrobiia</taxon>
        <taxon>Verrucomicrobiales</taxon>
        <taxon>Rubritaleaceae</taxon>
        <taxon>Rubritalea</taxon>
    </lineage>
</organism>
<gene>
    <name evidence="3" type="ORF">BSZ32_06670</name>
</gene>
<comment type="caution">
    <text evidence="3">The sequence shown here is derived from an EMBL/GenBank/DDBJ whole genome shotgun (WGS) entry which is preliminary data.</text>
</comment>
<evidence type="ECO:0000313" key="3">
    <source>
        <dbReference type="EMBL" id="PQJ28218.1"/>
    </source>
</evidence>
<feature type="signal peptide" evidence="1">
    <location>
        <begin position="1"/>
        <end position="24"/>
    </location>
</feature>
<dbReference type="Gene3D" id="2.60.120.260">
    <property type="entry name" value="Galactose-binding domain-like"/>
    <property type="match status" value="1"/>
</dbReference>
<dbReference type="Pfam" id="PF07589">
    <property type="entry name" value="PEP-CTERM"/>
    <property type="match status" value="1"/>
</dbReference>
<dbReference type="RefSeq" id="WP_105042722.1">
    <property type="nucleotide sequence ID" value="NZ_MQWA01000001.1"/>
</dbReference>
<dbReference type="NCBIfam" id="TIGR02595">
    <property type="entry name" value="PEP_CTERM"/>
    <property type="match status" value="1"/>
</dbReference>
<keyword evidence="4" id="KW-1185">Reference proteome</keyword>
<feature type="domain" description="Ice-binding protein C-terminal" evidence="2">
    <location>
        <begin position="176"/>
        <end position="198"/>
    </location>
</feature>
<evidence type="ECO:0000256" key="1">
    <source>
        <dbReference type="SAM" id="SignalP"/>
    </source>
</evidence>
<dbReference type="OrthoDB" id="275270at2"/>